<feature type="compositionally biased region" description="Basic and acidic residues" evidence="1">
    <location>
        <begin position="256"/>
        <end position="273"/>
    </location>
</feature>
<evidence type="ECO:0000256" key="1">
    <source>
        <dbReference type="SAM" id="MobiDB-lite"/>
    </source>
</evidence>
<dbReference type="InterPro" id="IPR037278">
    <property type="entry name" value="ARFGAP/RecO"/>
</dbReference>
<dbReference type="PANTHER" id="PTHR46085">
    <property type="entry name" value="ARFGAP/RECO-RELATED"/>
    <property type="match status" value="1"/>
</dbReference>
<feature type="region of interest" description="Disordered" evidence="1">
    <location>
        <begin position="453"/>
        <end position="502"/>
    </location>
</feature>
<name>A0AAN8UJ30_9MAGN</name>
<feature type="compositionally biased region" description="Low complexity" evidence="1">
    <location>
        <begin position="358"/>
        <end position="376"/>
    </location>
</feature>
<feature type="region of interest" description="Disordered" evidence="1">
    <location>
        <begin position="356"/>
        <end position="377"/>
    </location>
</feature>
<comment type="caution">
    <text evidence="3">The sequence shown here is derived from an EMBL/GenBank/DDBJ whole genome shotgun (WGS) entry which is preliminary data.</text>
</comment>
<proteinExistence type="predicted"/>
<dbReference type="GO" id="GO:0005096">
    <property type="term" value="F:GTPase activator activity"/>
    <property type="evidence" value="ECO:0007669"/>
    <property type="project" value="InterPro"/>
</dbReference>
<accession>A0AAN8UJ30</accession>
<dbReference type="Proteomes" id="UP001370490">
    <property type="component" value="Unassembled WGS sequence"/>
</dbReference>
<reference evidence="3 4" key="1">
    <citation type="submission" date="2023-12" db="EMBL/GenBank/DDBJ databases">
        <title>A high-quality genome assembly for Dillenia turbinata (Dilleniales).</title>
        <authorList>
            <person name="Chanderbali A."/>
        </authorList>
    </citation>
    <scope>NUCLEOTIDE SEQUENCE [LARGE SCALE GENOMIC DNA]</scope>
    <source>
        <strain evidence="3">LSX21</strain>
        <tissue evidence="3">Leaf</tissue>
    </source>
</reference>
<feature type="non-terminal residue" evidence="3">
    <location>
        <position position="502"/>
    </location>
</feature>
<protein>
    <submittedName>
        <fullName evidence="3">Arf GTPase activating protein</fullName>
    </submittedName>
</protein>
<dbReference type="Gene3D" id="1.10.220.150">
    <property type="entry name" value="Arf GTPase activating protein"/>
    <property type="match status" value="1"/>
</dbReference>
<keyword evidence="4" id="KW-1185">Reference proteome</keyword>
<dbReference type="Pfam" id="PF01412">
    <property type="entry name" value="ArfGap"/>
    <property type="match status" value="1"/>
</dbReference>
<dbReference type="PANTHER" id="PTHR46085:SF16">
    <property type="entry name" value="ARFGAP_RECO-LIKE ZINC FINGER DOMAIN-CONTAINING PROTEIN"/>
    <property type="match status" value="1"/>
</dbReference>
<feature type="compositionally biased region" description="Polar residues" evidence="1">
    <location>
        <begin position="311"/>
        <end position="328"/>
    </location>
</feature>
<dbReference type="InterPro" id="IPR001164">
    <property type="entry name" value="ArfGAP_dom"/>
</dbReference>
<evidence type="ECO:0000313" key="4">
    <source>
        <dbReference type="Proteomes" id="UP001370490"/>
    </source>
</evidence>
<dbReference type="SUPFAM" id="SSF57863">
    <property type="entry name" value="ArfGap/RecO-like zinc finger"/>
    <property type="match status" value="1"/>
</dbReference>
<gene>
    <name evidence="3" type="ORF">RJ641_022282</name>
</gene>
<dbReference type="EMBL" id="JBAMMX010000027">
    <property type="protein sequence ID" value="KAK6912681.1"/>
    <property type="molecule type" value="Genomic_DNA"/>
</dbReference>
<dbReference type="InterPro" id="IPR038508">
    <property type="entry name" value="ArfGAP_dom_sf"/>
</dbReference>
<dbReference type="InterPro" id="IPR044820">
    <property type="entry name" value="AGD14-like"/>
</dbReference>
<evidence type="ECO:0000313" key="3">
    <source>
        <dbReference type="EMBL" id="KAK6912681.1"/>
    </source>
</evidence>
<feature type="region of interest" description="Disordered" evidence="1">
    <location>
        <begin position="209"/>
        <end position="341"/>
    </location>
</feature>
<dbReference type="AlphaFoldDB" id="A0AAN8UJ30"/>
<sequence length="502" mass="55543">MRTNGMKEEERTERVIRGLLKQPENRRCINCNNLKKAINEQNLSHDNREFTHRVKSVSMAKFSSEDANALQAGGNQRAREIYFKEFHQYMHSLPDNSNHHRLREFIRLVYVDRRFTGERSMSSSSFSRLSLDGMDSFRSRSGSQKYDRTLQRNHSGMLNSFGRSDERNLKYYFDEIRSPTFRRDNIRAGGFKRNPVRFEVVDDRIKDNDSGRGRRIKFQMSSSGDFRNGISPPKVRPAQEILGEKLPPLQIGEPSKVSDKNHGDGPAEVEQKKVSSGSKGATFGTPGDQIAASSSSLIDFIPDPQPAEVTTIPQKQQTSPSIKGSSLELTRVEKKPPEVPKPNTLEFLLFELGTPMTAPASNSSEVPNNSESDSPSTVPANYVSLMLIAPPLVQPAKTTLPTNDDSLALALVPVTAPEENATATAPLAATKTNPVTGSESAMKETHFDMFQSMQQPEPSANSIVDNSLFAQRPAPSTQVLDNQPQQSTPSFVDNAGISSASA</sequence>
<organism evidence="3 4">
    <name type="scientific">Dillenia turbinata</name>
    <dbReference type="NCBI Taxonomy" id="194707"/>
    <lineage>
        <taxon>Eukaryota</taxon>
        <taxon>Viridiplantae</taxon>
        <taxon>Streptophyta</taxon>
        <taxon>Embryophyta</taxon>
        <taxon>Tracheophyta</taxon>
        <taxon>Spermatophyta</taxon>
        <taxon>Magnoliopsida</taxon>
        <taxon>eudicotyledons</taxon>
        <taxon>Gunneridae</taxon>
        <taxon>Pentapetalae</taxon>
        <taxon>Dilleniales</taxon>
        <taxon>Dilleniaceae</taxon>
        <taxon>Dillenia</taxon>
    </lineage>
</organism>
<evidence type="ECO:0000259" key="2">
    <source>
        <dbReference type="Pfam" id="PF01412"/>
    </source>
</evidence>
<feature type="domain" description="Arf-GAP" evidence="2">
    <location>
        <begin position="14"/>
        <end position="116"/>
    </location>
</feature>